<organism evidence="2 3">
    <name type="scientific">Mycena alexandri</name>
    <dbReference type="NCBI Taxonomy" id="1745969"/>
    <lineage>
        <taxon>Eukaryota</taxon>
        <taxon>Fungi</taxon>
        <taxon>Dikarya</taxon>
        <taxon>Basidiomycota</taxon>
        <taxon>Agaricomycotina</taxon>
        <taxon>Agaricomycetes</taxon>
        <taxon>Agaricomycetidae</taxon>
        <taxon>Agaricales</taxon>
        <taxon>Marasmiineae</taxon>
        <taxon>Mycenaceae</taxon>
        <taxon>Mycena</taxon>
    </lineage>
</organism>
<proteinExistence type="predicted"/>
<gene>
    <name evidence="2" type="ORF">C8F04DRAFT_956127</name>
</gene>
<evidence type="ECO:0000313" key="3">
    <source>
        <dbReference type="Proteomes" id="UP001218188"/>
    </source>
</evidence>
<accession>A0AAD6SWT8</accession>
<protein>
    <submittedName>
        <fullName evidence="2">Ribonuclease H-like domain-containing protein</fullName>
    </submittedName>
</protein>
<dbReference type="SUPFAM" id="SSF53098">
    <property type="entry name" value="Ribonuclease H-like"/>
    <property type="match status" value="1"/>
</dbReference>
<dbReference type="AlphaFoldDB" id="A0AAD6SWT8"/>
<dbReference type="InterPro" id="IPR012337">
    <property type="entry name" value="RNaseH-like_sf"/>
</dbReference>
<reference evidence="2" key="1">
    <citation type="submission" date="2023-03" db="EMBL/GenBank/DDBJ databases">
        <title>Massive genome expansion in bonnet fungi (Mycena s.s.) driven by repeated elements and novel gene families across ecological guilds.</title>
        <authorList>
            <consortium name="Lawrence Berkeley National Laboratory"/>
            <person name="Harder C.B."/>
            <person name="Miyauchi S."/>
            <person name="Viragh M."/>
            <person name="Kuo A."/>
            <person name="Thoen E."/>
            <person name="Andreopoulos B."/>
            <person name="Lu D."/>
            <person name="Skrede I."/>
            <person name="Drula E."/>
            <person name="Henrissat B."/>
            <person name="Morin E."/>
            <person name="Kohler A."/>
            <person name="Barry K."/>
            <person name="LaButti K."/>
            <person name="Morin E."/>
            <person name="Salamov A."/>
            <person name="Lipzen A."/>
            <person name="Mereny Z."/>
            <person name="Hegedus B."/>
            <person name="Baldrian P."/>
            <person name="Stursova M."/>
            <person name="Weitz H."/>
            <person name="Taylor A."/>
            <person name="Grigoriev I.V."/>
            <person name="Nagy L.G."/>
            <person name="Martin F."/>
            <person name="Kauserud H."/>
        </authorList>
    </citation>
    <scope>NUCLEOTIDE SEQUENCE</scope>
    <source>
        <strain evidence="2">CBHHK200</strain>
    </source>
</reference>
<comment type="caution">
    <text evidence="2">The sequence shown here is derived from an EMBL/GenBank/DDBJ whole genome shotgun (WGS) entry which is preliminary data.</text>
</comment>
<dbReference type="Proteomes" id="UP001218188">
    <property type="component" value="Unassembled WGS sequence"/>
</dbReference>
<feature type="region of interest" description="Disordered" evidence="1">
    <location>
        <begin position="68"/>
        <end position="92"/>
    </location>
</feature>
<sequence length="582" mass="66756">MPNESPIWDAFYSNKSKYKSNNSNKNAWCYAQSPICGKGDVMRVHLTKKCPVIKASLERQQHRDALLARVDAEKTQPSQPPPSSSSRSYSMPPPVPEFKGFFQRYLPQATLPDRRVLSGRILDEEAAKVIATARMETNGKLAMYSEDGWTNTARTHVDTSIISVEATPYLLKTHDMTGRPKTGDELFGLVRKDIEYAKETYGVDVIAVCTDDGPNGKKMRRLTKEQTPWIAAFECWGHQTHLITGDYLKIKAPWMATIKLVIEVIKFFNHHQTPLDLLRAQEMLTLGHHLALLLPVLTRWLSQYCSVRRLKKLEHQIMVVILQHETILRMCLGKKPEQIAVAEKMIKTCKDPRFWENLERISNHLEPLAIASNLLQAPYCRLDMVLLTLGNLYRIFDQELMILAVFFNPFVRTRPFNPEFLSPIMFFHLVRRAFKRLLRQDAAGDADFLAPFNSYYDNTGIFSDETMWIEGHRALYEQDGKQVDLVSIWRRMDNTKSLCGRAGFVVLVVRNLSILPNSAGPERVFSEFGMIHTKHRNCLNPQKVHNTSLVRADQMRAHAAAGLIPKRQLRRCSLTTKLRLPR</sequence>
<name>A0AAD6SWT8_9AGAR</name>
<keyword evidence="3" id="KW-1185">Reference proteome</keyword>
<evidence type="ECO:0000256" key="1">
    <source>
        <dbReference type="SAM" id="MobiDB-lite"/>
    </source>
</evidence>
<dbReference type="EMBL" id="JARJCM010000056">
    <property type="protein sequence ID" value="KAJ7034526.1"/>
    <property type="molecule type" value="Genomic_DNA"/>
</dbReference>
<evidence type="ECO:0000313" key="2">
    <source>
        <dbReference type="EMBL" id="KAJ7034526.1"/>
    </source>
</evidence>